<keyword evidence="4" id="KW-1185">Reference proteome</keyword>
<dbReference type="InterPro" id="IPR036681">
    <property type="entry name" value="PgpA-like_sf"/>
</dbReference>
<reference evidence="3 4" key="1">
    <citation type="submission" date="2023-12" db="EMBL/GenBank/DDBJ databases">
        <title>Novel species of the genus Arcicella isolated from rivers.</title>
        <authorList>
            <person name="Lu H."/>
        </authorList>
    </citation>
    <scope>NUCLEOTIDE SEQUENCE [LARGE SCALE GENOMIC DNA]</scope>
    <source>
        <strain evidence="3 4">KCTC 23307</strain>
    </source>
</reference>
<accession>A0ABU5QA57</accession>
<dbReference type="PANTHER" id="PTHR36305:SF1">
    <property type="entry name" value="PHOSPHATIDYLGLYCEROPHOSPHATASE A"/>
    <property type="match status" value="1"/>
</dbReference>
<feature type="transmembrane region" description="Helical" evidence="1">
    <location>
        <begin position="140"/>
        <end position="164"/>
    </location>
</feature>
<dbReference type="Proteomes" id="UP001302949">
    <property type="component" value="Unassembled WGS sequence"/>
</dbReference>
<keyword evidence="1" id="KW-1133">Transmembrane helix</keyword>
<evidence type="ECO:0000313" key="4">
    <source>
        <dbReference type="Proteomes" id="UP001302949"/>
    </source>
</evidence>
<gene>
    <name evidence="3" type="ORF">VB248_11235</name>
</gene>
<dbReference type="SUPFAM" id="SSF101307">
    <property type="entry name" value="YutG-like"/>
    <property type="match status" value="1"/>
</dbReference>
<evidence type="ECO:0000313" key="3">
    <source>
        <dbReference type="EMBL" id="MEA5139716.1"/>
    </source>
</evidence>
<feature type="transmembrane region" description="Helical" evidence="1">
    <location>
        <begin position="12"/>
        <end position="28"/>
    </location>
</feature>
<dbReference type="PANTHER" id="PTHR36305">
    <property type="entry name" value="PHOSPHATIDYLGLYCEROPHOSPHATASE A"/>
    <property type="match status" value="1"/>
</dbReference>
<organism evidence="3 4">
    <name type="scientific">Arcicella rigui</name>
    <dbReference type="NCBI Taxonomy" id="797020"/>
    <lineage>
        <taxon>Bacteria</taxon>
        <taxon>Pseudomonadati</taxon>
        <taxon>Bacteroidota</taxon>
        <taxon>Cytophagia</taxon>
        <taxon>Cytophagales</taxon>
        <taxon>Flectobacillaceae</taxon>
        <taxon>Arcicella</taxon>
    </lineage>
</organism>
<sequence>MDTIFKSHFSIMLYFHKIFASALGLGFIPKGSGTFGALLACAMIAGIFQISNHIGNYQVILIVTTIVVTFLGRWSSGVMETHWGEDASKIVIDEVAGMCLSICLIPFTWQNLLIAFVLFRFFDIYKPFNIRNFEKYPNGWGVMLDDVMAGIWANGCLQLIVFFLHE</sequence>
<evidence type="ECO:0000259" key="2">
    <source>
        <dbReference type="Pfam" id="PF04608"/>
    </source>
</evidence>
<comment type="caution">
    <text evidence="3">The sequence shown here is derived from an EMBL/GenBank/DDBJ whole genome shotgun (WGS) entry which is preliminary data.</text>
</comment>
<protein>
    <submittedName>
        <fullName evidence="3">Phosphatidylglycerophosphatase A</fullName>
    </submittedName>
</protein>
<dbReference type="InterPro" id="IPR007686">
    <property type="entry name" value="YutG/PgpA"/>
</dbReference>
<feature type="transmembrane region" description="Helical" evidence="1">
    <location>
        <begin position="57"/>
        <end position="75"/>
    </location>
</feature>
<name>A0ABU5QA57_9BACT</name>
<dbReference type="RefSeq" id="WP_323296874.1">
    <property type="nucleotide sequence ID" value="NZ_JAYFUM010000011.1"/>
</dbReference>
<dbReference type="InterPro" id="IPR026037">
    <property type="entry name" value="PgpA"/>
</dbReference>
<feature type="transmembrane region" description="Helical" evidence="1">
    <location>
        <begin position="34"/>
        <end position="50"/>
    </location>
</feature>
<feature type="domain" description="YutG/PgpA" evidence="2">
    <location>
        <begin position="19"/>
        <end position="160"/>
    </location>
</feature>
<keyword evidence="1" id="KW-0472">Membrane</keyword>
<feature type="transmembrane region" description="Helical" evidence="1">
    <location>
        <begin position="95"/>
        <end position="119"/>
    </location>
</feature>
<dbReference type="EMBL" id="JAYFUM010000011">
    <property type="protein sequence ID" value="MEA5139716.1"/>
    <property type="molecule type" value="Genomic_DNA"/>
</dbReference>
<evidence type="ECO:0000256" key="1">
    <source>
        <dbReference type="SAM" id="Phobius"/>
    </source>
</evidence>
<dbReference type="PIRSF" id="PIRSF006162">
    <property type="entry name" value="PgpA"/>
    <property type="match status" value="1"/>
</dbReference>
<dbReference type="CDD" id="cd06971">
    <property type="entry name" value="PgpA"/>
    <property type="match status" value="1"/>
</dbReference>
<dbReference type="Pfam" id="PF04608">
    <property type="entry name" value="PgpA"/>
    <property type="match status" value="1"/>
</dbReference>
<keyword evidence="1" id="KW-0812">Transmembrane</keyword>
<proteinExistence type="predicted"/>